<dbReference type="EMBL" id="JAUJQS010000016">
    <property type="protein sequence ID" value="MDN7567267.1"/>
    <property type="molecule type" value="Genomic_DNA"/>
</dbReference>
<feature type="transmembrane region" description="Helical" evidence="2">
    <location>
        <begin position="110"/>
        <end position="127"/>
    </location>
</feature>
<keyword evidence="2" id="KW-1133">Transmembrane helix</keyword>
<dbReference type="Gene3D" id="3.40.50.720">
    <property type="entry name" value="NAD(P)-binding Rossmann-like Domain"/>
    <property type="match status" value="1"/>
</dbReference>
<dbReference type="Pfam" id="PF07885">
    <property type="entry name" value="Ion_trans_2"/>
    <property type="match status" value="1"/>
</dbReference>
<dbReference type="Gene3D" id="1.10.287.70">
    <property type="match status" value="1"/>
</dbReference>
<organism evidence="4 5">
    <name type="scientific">Burkholderia contaminans</name>
    <dbReference type="NCBI Taxonomy" id="488447"/>
    <lineage>
        <taxon>Bacteria</taxon>
        <taxon>Pseudomonadati</taxon>
        <taxon>Pseudomonadota</taxon>
        <taxon>Betaproteobacteria</taxon>
        <taxon>Burkholderiales</taxon>
        <taxon>Burkholderiaceae</taxon>
        <taxon>Burkholderia</taxon>
        <taxon>Burkholderia cepacia complex</taxon>
    </lineage>
</organism>
<feature type="transmembrane region" description="Helical" evidence="2">
    <location>
        <begin position="59"/>
        <end position="79"/>
    </location>
</feature>
<dbReference type="GO" id="GO:0006813">
    <property type="term" value="P:potassium ion transport"/>
    <property type="evidence" value="ECO:0007669"/>
    <property type="project" value="InterPro"/>
</dbReference>
<dbReference type="GO" id="GO:0005886">
    <property type="term" value="C:plasma membrane"/>
    <property type="evidence" value="ECO:0007669"/>
    <property type="project" value="UniProtKB-SubCell"/>
</dbReference>
<feature type="transmembrane region" description="Helical" evidence="2">
    <location>
        <begin position="171"/>
        <end position="187"/>
    </location>
</feature>
<keyword evidence="2" id="KW-0472">Membrane</keyword>
<dbReference type="PROSITE" id="PS51201">
    <property type="entry name" value="RCK_N"/>
    <property type="match status" value="1"/>
</dbReference>
<dbReference type="InterPro" id="IPR036291">
    <property type="entry name" value="NAD(P)-bd_dom_sf"/>
</dbReference>
<feature type="domain" description="RCK N-terminal" evidence="3">
    <location>
        <begin position="242"/>
        <end position="356"/>
    </location>
</feature>
<reference evidence="4" key="1">
    <citation type="submission" date="2023-07" db="EMBL/GenBank/DDBJ databases">
        <title>A collection of bacterial strains from the Burkholderia cepacia Research Laboratory and Repository.</title>
        <authorList>
            <person name="Lipuma J."/>
            <person name="Spilker T."/>
            <person name="Caverly L."/>
        </authorList>
    </citation>
    <scope>NUCLEOTIDE SEQUENCE</scope>
    <source>
        <strain evidence="4">AU44979</strain>
    </source>
</reference>
<keyword evidence="4" id="KW-0813">Transport</keyword>
<feature type="transmembrane region" description="Helical" evidence="2">
    <location>
        <begin position="12"/>
        <end position="33"/>
    </location>
</feature>
<evidence type="ECO:0000313" key="4">
    <source>
        <dbReference type="EMBL" id="MDN7567267.1"/>
    </source>
</evidence>
<evidence type="ECO:0000256" key="2">
    <source>
        <dbReference type="SAM" id="Phobius"/>
    </source>
</evidence>
<protein>
    <submittedName>
        <fullName evidence="4">Voltage-gated potassium channel protein</fullName>
    </submittedName>
</protein>
<dbReference type="InterPro" id="IPR003148">
    <property type="entry name" value="RCK_N"/>
</dbReference>
<comment type="caution">
    <text evidence="4">The sequence shown here is derived from an EMBL/GenBank/DDBJ whole genome shotgun (WGS) entry which is preliminary data.</text>
</comment>
<proteinExistence type="predicted"/>
<dbReference type="InterPro" id="IPR013099">
    <property type="entry name" value="K_chnl_dom"/>
</dbReference>
<dbReference type="SUPFAM" id="SSF81324">
    <property type="entry name" value="Voltage-gated potassium channels"/>
    <property type="match status" value="1"/>
</dbReference>
<dbReference type="AlphaFoldDB" id="A0AAP4R4B2"/>
<dbReference type="NCBIfam" id="NF007828">
    <property type="entry name" value="PRK10537.1"/>
    <property type="match status" value="1"/>
</dbReference>
<keyword evidence="4" id="KW-0407">Ion channel</keyword>
<dbReference type="PANTHER" id="PTHR43833">
    <property type="entry name" value="POTASSIUM CHANNEL PROTEIN 2-RELATED-RELATED"/>
    <property type="match status" value="1"/>
</dbReference>
<keyword evidence="2" id="KW-0812">Transmembrane</keyword>
<dbReference type="RefSeq" id="WP_105815418.1">
    <property type="nucleotide sequence ID" value="NZ_CADEUY010000001.1"/>
</dbReference>
<dbReference type="GO" id="GO:0034220">
    <property type="term" value="P:monoatomic ion transmembrane transport"/>
    <property type="evidence" value="ECO:0007669"/>
    <property type="project" value="UniProtKB-KW"/>
</dbReference>
<dbReference type="SUPFAM" id="SSF51735">
    <property type="entry name" value="NAD(P)-binding Rossmann-fold domains"/>
    <property type="match status" value="1"/>
</dbReference>
<feature type="transmembrane region" description="Helical" evidence="2">
    <location>
        <begin position="199"/>
        <end position="224"/>
    </location>
</feature>
<dbReference type="Proteomes" id="UP001172109">
    <property type="component" value="Unassembled WGS sequence"/>
</dbReference>
<dbReference type="PANTHER" id="PTHR43833:SF11">
    <property type="entry name" value="VOLTAGE-GATED POTASSIUM CHANNEL KCH"/>
    <property type="match status" value="1"/>
</dbReference>
<feature type="transmembrane region" description="Helical" evidence="2">
    <location>
        <begin position="86"/>
        <end position="104"/>
    </location>
</feature>
<gene>
    <name evidence="4" type="primary">kch</name>
    <name evidence="4" type="ORF">QZM56_22430</name>
</gene>
<evidence type="ECO:0000256" key="1">
    <source>
        <dbReference type="ARBA" id="ARBA00004651"/>
    </source>
</evidence>
<feature type="transmembrane region" description="Helical" evidence="2">
    <location>
        <begin position="139"/>
        <end position="159"/>
    </location>
</feature>
<dbReference type="InterPro" id="IPR050721">
    <property type="entry name" value="Trk_Ktr_HKT_K-transport"/>
</dbReference>
<sequence>MKPLTSRLRRLFAPIGLHWYLALLLALDALMVLRPVVEHAKLGVHHAWLADALNLVDNAGLVVLPQVVVAAGLATMAIGIVLRARVAWVLSILLLVAAAAISVLGGYRSHAVFVYTAVLAVALLYYWRHFDRASVAASSLFALLSIVSLLIYATFGVLYLGDEFTPPVHDLATAVYFSIVSMSTVGYGDIVPHAPTARLFTASVIVLGITVFATSISAVVGPVIGGNLKRIVKGGISNVIRKHHYLIVGATPVAHAVHDGLRKRGYAVTVVVPAGVEHNYPATTDLIVGDATDHAVLESAGAATARAVLALRADDAENAFIILAIREIAPTVRTVALVNHQRNLERLRLLKPDMVFSPQQLAGELLASTLNDELAGELLASTLNDEPVDKSLISHLLFGTANAA</sequence>
<name>A0AAP4R4B2_9BURK</name>
<keyword evidence="4" id="KW-0406">Ion transport</keyword>
<dbReference type="Pfam" id="PF02254">
    <property type="entry name" value="TrkA_N"/>
    <property type="match status" value="1"/>
</dbReference>
<evidence type="ECO:0000313" key="5">
    <source>
        <dbReference type="Proteomes" id="UP001172109"/>
    </source>
</evidence>
<evidence type="ECO:0000259" key="3">
    <source>
        <dbReference type="PROSITE" id="PS51201"/>
    </source>
</evidence>
<comment type="subcellular location">
    <subcellularLocation>
        <location evidence="1">Cell membrane</location>
        <topology evidence="1">Multi-pass membrane protein</topology>
    </subcellularLocation>
</comment>
<accession>A0AAP4R4B2</accession>